<dbReference type="OrthoDB" id="161228at2759"/>
<dbReference type="RefSeq" id="XP_024583231.1">
    <property type="nucleotide sequence ID" value="XM_024717764.1"/>
</dbReference>
<name>A0A0P1AYV5_PLAHL</name>
<reference evidence="2" key="1">
    <citation type="submission" date="2014-09" db="EMBL/GenBank/DDBJ databases">
        <authorList>
            <person name="Sharma Rahul"/>
            <person name="Thines Marco"/>
        </authorList>
    </citation>
    <scope>NUCLEOTIDE SEQUENCE [LARGE SCALE GENOMIC DNA]</scope>
</reference>
<dbReference type="AlphaFoldDB" id="A0A0P1AYV5"/>
<evidence type="ECO:0000313" key="2">
    <source>
        <dbReference type="Proteomes" id="UP000054928"/>
    </source>
</evidence>
<organism evidence="1 2">
    <name type="scientific">Plasmopara halstedii</name>
    <name type="common">Downy mildew of sunflower</name>
    <dbReference type="NCBI Taxonomy" id="4781"/>
    <lineage>
        <taxon>Eukaryota</taxon>
        <taxon>Sar</taxon>
        <taxon>Stramenopiles</taxon>
        <taxon>Oomycota</taxon>
        <taxon>Peronosporomycetes</taxon>
        <taxon>Peronosporales</taxon>
        <taxon>Peronosporaceae</taxon>
        <taxon>Plasmopara</taxon>
    </lineage>
</organism>
<sequence length="176" mass="19068">MQGSRQSSLAFLSPRSATSLWTSHLVATLWKLAIMRSRKVRSQSKASTNHPDIIYGSPTTKGTIVVSESSNMHKATRKELASGIVSLADLEAITGFRLVKNDLRLPLDDDACSDAPTATSDNCSDGGENLMEDDKHVASSINKSSAHSPLNRHFCGKSAKWVCVGYGRYVKISTKV</sequence>
<dbReference type="Proteomes" id="UP000054928">
    <property type="component" value="Unassembled WGS sequence"/>
</dbReference>
<accession>A0A0P1AYV5</accession>
<protein>
    <submittedName>
        <fullName evidence="1">Uncharacterized protein</fullName>
    </submittedName>
</protein>
<dbReference type="OMA" id="TSIMHEA"/>
<dbReference type="EMBL" id="CCYD01002371">
    <property type="protein sequence ID" value="CEG46862.1"/>
    <property type="molecule type" value="Genomic_DNA"/>
</dbReference>
<dbReference type="GeneID" id="36398592"/>
<keyword evidence="2" id="KW-1185">Reference proteome</keyword>
<evidence type="ECO:0000313" key="1">
    <source>
        <dbReference type="EMBL" id="CEG46862.1"/>
    </source>
</evidence>
<proteinExistence type="predicted"/>